<dbReference type="PANTHER" id="PTHR45749">
    <property type="match status" value="1"/>
</dbReference>
<dbReference type="PANTHER" id="PTHR45749:SF35">
    <property type="entry name" value="AC-LIKE TRANSPOSASE-RELATED"/>
    <property type="match status" value="1"/>
</dbReference>
<sequence>MANCCSKATSFFGVVQRIYTMFSSSTKRWKILLDHIPNLTLKSLSQTRWESRIESVKAIRFQTSQIRDALFKLGEMNDEPKIKSEAECLATYELENFEFLLGMTIWYEILFAVNSVSKHFQSKDMSIDVAIEQLKGLISFFKKYKEYGFENTIISAKEIATEMDIEPKFREKRIIRRKRQFDEIIDKEVLKTLEESFKSDYFLYILDHAITLFRTQRVNFK</sequence>
<name>A0AAV1BDB4_VICFA</name>
<evidence type="ECO:0000313" key="1">
    <source>
        <dbReference type="EMBL" id="CAI8619728.1"/>
    </source>
</evidence>
<accession>A0AAV1BDB4</accession>
<reference evidence="1 2" key="1">
    <citation type="submission" date="2023-01" db="EMBL/GenBank/DDBJ databases">
        <authorList>
            <person name="Kreplak J."/>
        </authorList>
    </citation>
    <scope>NUCLEOTIDE SEQUENCE [LARGE SCALE GENOMIC DNA]</scope>
</reference>
<gene>
    <name evidence="1" type="ORF">VFH_VI185360</name>
</gene>
<evidence type="ECO:0000313" key="2">
    <source>
        <dbReference type="Proteomes" id="UP001157006"/>
    </source>
</evidence>
<organism evidence="1 2">
    <name type="scientific">Vicia faba</name>
    <name type="common">Broad bean</name>
    <name type="synonym">Faba vulgaris</name>
    <dbReference type="NCBI Taxonomy" id="3906"/>
    <lineage>
        <taxon>Eukaryota</taxon>
        <taxon>Viridiplantae</taxon>
        <taxon>Streptophyta</taxon>
        <taxon>Embryophyta</taxon>
        <taxon>Tracheophyta</taxon>
        <taxon>Spermatophyta</taxon>
        <taxon>Magnoliopsida</taxon>
        <taxon>eudicotyledons</taxon>
        <taxon>Gunneridae</taxon>
        <taxon>Pentapetalae</taxon>
        <taxon>rosids</taxon>
        <taxon>fabids</taxon>
        <taxon>Fabales</taxon>
        <taxon>Fabaceae</taxon>
        <taxon>Papilionoideae</taxon>
        <taxon>50 kb inversion clade</taxon>
        <taxon>NPAAA clade</taxon>
        <taxon>Hologalegina</taxon>
        <taxon>IRL clade</taxon>
        <taxon>Fabeae</taxon>
        <taxon>Vicia</taxon>
    </lineage>
</organism>
<dbReference type="AlphaFoldDB" id="A0AAV1BDB4"/>
<evidence type="ECO:0008006" key="3">
    <source>
        <dbReference type="Google" id="ProtNLM"/>
    </source>
</evidence>
<keyword evidence="2" id="KW-1185">Reference proteome</keyword>
<proteinExistence type="predicted"/>
<protein>
    <recommendedName>
        <fullName evidence="3">Zinc finger MYM-type protein 1-like</fullName>
    </recommendedName>
</protein>
<dbReference type="EMBL" id="OX451741">
    <property type="protein sequence ID" value="CAI8619728.1"/>
    <property type="molecule type" value="Genomic_DNA"/>
</dbReference>
<dbReference type="Proteomes" id="UP001157006">
    <property type="component" value="Chromosome 6"/>
</dbReference>